<evidence type="ECO:0000313" key="2">
    <source>
        <dbReference type="Proteomes" id="UP000299367"/>
    </source>
</evidence>
<evidence type="ECO:0000313" key="1">
    <source>
        <dbReference type="EMBL" id="GCL40774.1"/>
    </source>
</evidence>
<dbReference type="NCBIfam" id="TIGR02242">
    <property type="entry name" value="tail_TIGR02242"/>
    <property type="match status" value="1"/>
</dbReference>
<proteinExistence type="predicted"/>
<accession>A0A480AFA8</accession>
<dbReference type="OrthoDB" id="370073at2"/>
<dbReference type="Pfam" id="PF09684">
    <property type="entry name" value="Tail_P2_I"/>
    <property type="match status" value="1"/>
</dbReference>
<sequence length="546" mass="62450">MNPEKSNLVSSYLQYLPAILEEDPFMGRFLLAFEKILSGVKDLPSYEKIIQGNSKNVPGLEEIINRIETYFHPQETPEQFLPWLAGWVALSLRDDWEPSTKRAFITEIVKLYRIRGTKEGLASVLKLYLVNSGFGDKVEIFDQFDNFPNYFQVQLTLNDRDPEKYWRQSRIAKAIIDQEKPAHTFYSLKILVPTMQLTRRSQVNYPFKLFNDLQTQDFTLEVAIIPQQTAPEKIINLSRQLVVKIQGNTTEITPYSPLIVTDNQAFYVKQKITYQQFLDNLAGFNVILSNQTDNLFVGGLKITLFMDLNGNQKETILLEKSLNLLPVLKLCSQDKSGNIIGGNTILKQAQSPEFSGMQITKSFWTNPYNFTLFDSPIIQIFELEATVQINQPPAITENIINQIALRFQDENSNYHLLTPETVVQGNKMTIRYLRKSGFGLDRLRVLDSFSEMSIKRQLSYPQLLDISDKLQLKVKNLNNVETSGKVRVSVKMNINLVPAVFTLFEEDLNLAAVPAKDILKICYQDQDGKIINTDKQGTVFTILGTQ</sequence>
<comment type="caution">
    <text evidence="1">The sequence shown here is derived from an EMBL/GenBank/DDBJ whole genome shotgun (WGS) entry which is preliminary data.</text>
</comment>
<dbReference type="InterPro" id="IPR006521">
    <property type="entry name" value="Tail_protein_I"/>
</dbReference>
<dbReference type="AlphaFoldDB" id="A0A480AFA8"/>
<reference evidence="2" key="1">
    <citation type="submission" date="2019-02" db="EMBL/GenBank/DDBJ databases">
        <title>Draft genome sequence of Dolichospermum planctonicum NIES-80.</title>
        <authorList>
            <person name="Yamaguchi H."/>
            <person name="Suzuki S."/>
            <person name="Kawachi M."/>
        </authorList>
    </citation>
    <scope>NUCLEOTIDE SEQUENCE [LARGE SCALE GENOMIC DNA]</scope>
    <source>
        <strain evidence="2">NIES-80</strain>
    </source>
</reference>
<name>A0A480AFA8_9CYAN</name>
<dbReference type="InterPro" id="IPR011748">
    <property type="entry name" value="Unchr_phage_tail-like"/>
</dbReference>
<gene>
    <name evidence="1" type="ORF">NIES80_04630</name>
</gene>
<protein>
    <submittedName>
        <fullName evidence="1">Phage tail protein</fullName>
    </submittedName>
</protein>
<dbReference type="RefSeq" id="WP_137906589.1">
    <property type="nucleotide sequence ID" value="NZ_BJCF01000003.1"/>
</dbReference>
<organism evidence="1 2">
    <name type="scientific">Dolichospermum planctonicum</name>
    <dbReference type="NCBI Taxonomy" id="136072"/>
    <lineage>
        <taxon>Bacteria</taxon>
        <taxon>Bacillati</taxon>
        <taxon>Cyanobacteriota</taxon>
        <taxon>Cyanophyceae</taxon>
        <taxon>Nostocales</taxon>
        <taxon>Aphanizomenonaceae</taxon>
        <taxon>Dolichospermum</taxon>
    </lineage>
</organism>
<dbReference type="EMBL" id="BJCF01000003">
    <property type="protein sequence ID" value="GCL40774.1"/>
    <property type="molecule type" value="Genomic_DNA"/>
</dbReference>
<dbReference type="Proteomes" id="UP000299367">
    <property type="component" value="Unassembled WGS sequence"/>
</dbReference>